<evidence type="ECO:0000256" key="5">
    <source>
        <dbReference type="SAM" id="Coils"/>
    </source>
</evidence>
<dbReference type="OrthoDB" id="5177647at2"/>
<feature type="coiled-coil region" evidence="5">
    <location>
        <begin position="53"/>
        <end position="108"/>
    </location>
</feature>
<dbReference type="PANTHER" id="PTHR47359">
    <property type="entry name" value="PEPTIDOGLYCAN DL-ENDOPEPTIDASE CWLO"/>
    <property type="match status" value="1"/>
</dbReference>
<dbReference type="GO" id="GO:0008234">
    <property type="term" value="F:cysteine-type peptidase activity"/>
    <property type="evidence" value="ECO:0007669"/>
    <property type="project" value="UniProtKB-KW"/>
</dbReference>
<evidence type="ECO:0000256" key="4">
    <source>
        <dbReference type="ARBA" id="ARBA00022807"/>
    </source>
</evidence>
<dbReference type="PROSITE" id="PS51318">
    <property type="entry name" value="TAT"/>
    <property type="match status" value="1"/>
</dbReference>
<comment type="similarity">
    <text evidence="1">Belongs to the peptidase C40 family.</text>
</comment>
<dbReference type="RefSeq" id="WP_139645839.1">
    <property type="nucleotide sequence ID" value="NZ_BAAAZS010000005.1"/>
</dbReference>
<evidence type="ECO:0000256" key="1">
    <source>
        <dbReference type="ARBA" id="ARBA00007074"/>
    </source>
</evidence>
<dbReference type="Proteomes" id="UP000311713">
    <property type="component" value="Unassembled WGS sequence"/>
</dbReference>
<comment type="caution">
    <text evidence="8">The sequence shown here is derived from an EMBL/GenBank/DDBJ whole genome shotgun (WGS) entry which is preliminary data.</text>
</comment>
<dbReference type="AlphaFoldDB" id="A0A5C4UZI5"/>
<evidence type="ECO:0000259" key="7">
    <source>
        <dbReference type="PROSITE" id="PS51935"/>
    </source>
</evidence>
<feature type="compositionally biased region" description="Basic residues" evidence="6">
    <location>
        <begin position="1"/>
        <end position="14"/>
    </location>
</feature>
<dbReference type="GO" id="GO:0006508">
    <property type="term" value="P:proteolysis"/>
    <property type="evidence" value="ECO:0007669"/>
    <property type="project" value="UniProtKB-KW"/>
</dbReference>
<feature type="domain" description="NlpC/P60" evidence="7">
    <location>
        <begin position="243"/>
        <end position="358"/>
    </location>
</feature>
<dbReference type="InterPro" id="IPR038765">
    <property type="entry name" value="Papain-like_cys_pep_sf"/>
</dbReference>
<proteinExistence type="inferred from homology"/>
<dbReference type="Gene3D" id="6.10.250.3150">
    <property type="match status" value="1"/>
</dbReference>
<keyword evidence="5" id="KW-0175">Coiled coil</keyword>
<feature type="region of interest" description="Disordered" evidence="6">
    <location>
        <begin position="167"/>
        <end position="194"/>
    </location>
</feature>
<keyword evidence="2" id="KW-0645">Protease</keyword>
<sequence length="358" mass="38403">MAEHRGRRWRRPTYRKPWSSRRPALRVAAGLTLAGAAAGALEAPAMAEPEPTLAEVEERVDTLHHEAERATEAYNAATETAEEAEEQLAELAARSDRHTEELNEARDALGAHASASYRSGGMPAGLALALSSDPEDYLRRAAVASRTGDRQAQRVREVTEKLRDLEQLRDEADQRAETVEEAREEAERHRETVEERLAEAEELLATRTAEERERLLAEEGEGLAPARAGRDEPRPVGAVEAPSARAATAVGFALAQVGKPYGWGATGPDAFDCSGLTQAAWGAAGVSLPRTSYAQATAGPRVARSELAPGDLVFYYADNSHVALYIGNGQIVHAARSGTPVRLAGVDSMPFSGATRPA</sequence>
<evidence type="ECO:0000256" key="3">
    <source>
        <dbReference type="ARBA" id="ARBA00022801"/>
    </source>
</evidence>
<dbReference type="Gene3D" id="3.90.1720.10">
    <property type="entry name" value="endopeptidase domain like (from Nostoc punctiforme)"/>
    <property type="match status" value="1"/>
</dbReference>
<name>A0A5C4UZI5_9ACTN</name>
<accession>A0A5C4UZI5</accession>
<dbReference type="PANTHER" id="PTHR47359:SF3">
    <property type="entry name" value="NLP_P60 DOMAIN-CONTAINING PROTEIN-RELATED"/>
    <property type="match status" value="1"/>
</dbReference>
<dbReference type="InterPro" id="IPR006311">
    <property type="entry name" value="TAT_signal"/>
</dbReference>
<feature type="region of interest" description="Disordered" evidence="6">
    <location>
        <begin position="1"/>
        <end position="21"/>
    </location>
</feature>
<dbReference type="EMBL" id="VDGT01000011">
    <property type="protein sequence ID" value="TNM29084.1"/>
    <property type="molecule type" value="Genomic_DNA"/>
</dbReference>
<gene>
    <name evidence="8" type="ORF">FH715_16140</name>
</gene>
<keyword evidence="9" id="KW-1185">Reference proteome</keyword>
<dbReference type="PROSITE" id="PS51935">
    <property type="entry name" value="NLPC_P60"/>
    <property type="match status" value="1"/>
</dbReference>
<evidence type="ECO:0000256" key="2">
    <source>
        <dbReference type="ARBA" id="ARBA00022670"/>
    </source>
</evidence>
<evidence type="ECO:0000256" key="6">
    <source>
        <dbReference type="SAM" id="MobiDB-lite"/>
    </source>
</evidence>
<dbReference type="Pfam" id="PF00877">
    <property type="entry name" value="NLPC_P60"/>
    <property type="match status" value="1"/>
</dbReference>
<reference evidence="8 9" key="1">
    <citation type="submission" date="2019-06" db="EMBL/GenBank/DDBJ databases">
        <title>Draft genome of Streptomyces sedi sp. JCM16909.</title>
        <authorList>
            <person name="Klykleung N."/>
            <person name="Tanasupawat S."/>
            <person name="Kudo T."/>
            <person name="Yuki M."/>
            <person name="Ohkuma M."/>
        </authorList>
    </citation>
    <scope>NUCLEOTIDE SEQUENCE [LARGE SCALE GENOMIC DNA]</scope>
    <source>
        <strain evidence="8 9">JCM 16909</strain>
    </source>
</reference>
<protein>
    <submittedName>
        <fullName evidence="8">NlpC/P60 family protein</fullName>
    </submittedName>
</protein>
<keyword evidence="4" id="KW-0788">Thiol protease</keyword>
<dbReference type="InterPro" id="IPR000064">
    <property type="entry name" value="NLP_P60_dom"/>
</dbReference>
<dbReference type="InterPro" id="IPR051794">
    <property type="entry name" value="PG_Endopeptidase_C40"/>
</dbReference>
<organism evidence="8 9">
    <name type="scientific">Streptomyces sedi</name>
    <dbReference type="NCBI Taxonomy" id="555059"/>
    <lineage>
        <taxon>Bacteria</taxon>
        <taxon>Bacillati</taxon>
        <taxon>Actinomycetota</taxon>
        <taxon>Actinomycetes</taxon>
        <taxon>Kitasatosporales</taxon>
        <taxon>Streptomycetaceae</taxon>
        <taxon>Streptomyces</taxon>
    </lineage>
</organism>
<dbReference type="SUPFAM" id="SSF54001">
    <property type="entry name" value="Cysteine proteinases"/>
    <property type="match status" value="1"/>
</dbReference>
<keyword evidence="3" id="KW-0378">Hydrolase</keyword>
<evidence type="ECO:0000313" key="9">
    <source>
        <dbReference type="Proteomes" id="UP000311713"/>
    </source>
</evidence>
<evidence type="ECO:0000313" key="8">
    <source>
        <dbReference type="EMBL" id="TNM29084.1"/>
    </source>
</evidence>